<dbReference type="GO" id="GO:0003724">
    <property type="term" value="F:RNA helicase activity"/>
    <property type="evidence" value="ECO:0007669"/>
    <property type="project" value="UniProtKB-EC"/>
</dbReference>
<protein>
    <recommendedName>
        <fullName evidence="9">ATP-dependent RNA helicase CshA</fullName>
        <ecNumber evidence="1">3.6.4.13</ecNumber>
    </recommendedName>
</protein>
<dbReference type="InterPro" id="IPR027417">
    <property type="entry name" value="P-loop_NTPase"/>
</dbReference>
<keyword evidence="3 11" id="KW-0547">Nucleotide-binding</keyword>
<feature type="region of interest" description="Disordered" evidence="12">
    <location>
        <begin position="378"/>
        <end position="405"/>
    </location>
</feature>
<dbReference type="Pfam" id="PF00271">
    <property type="entry name" value="Helicase_C"/>
    <property type="match status" value="1"/>
</dbReference>
<dbReference type="SMART" id="SM00487">
    <property type="entry name" value="DEXDc"/>
    <property type="match status" value="1"/>
</dbReference>
<dbReference type="InterPro" id="IPR000629">
    <property type="entry name" value="RNA-helicase_DEAD-box_CS"/>
</dbReference>
<dbReference type="EC" id="3.6.4.13" evidence="1"/>
<dbReference type="AlphaFoldDB" id="A0A8J7W2S5"/>
<feature type="short sequence motif" description="Q motif" evidence="10">
    <location>
        <begin position="1"/>
        <end position="29"/>
    </location>
</feature>
<dbReference type="SUPFAM" id="SSF52540">
    <property type="entry name" value="P-loop containing nucleoside triphosphate hydrolases"/>
    <property type="match status" value="1"/>
</dbReference>
<evidence type="ECO:0000256" key="7">
    <source>
        <dbReference type="ARBA" id="ARBA00038437"/>
    </source>
</evidence>
<dbReference type="Pfam" id="PF00270">
    <property type="entry name" value="DEAD"/>
    <property type="match status" value="1"/>
</dbReference>
<dbReference type="InterPro" id="IPR014014">
    <property type="entry name" value="RNA_helicase_DEAD_Q_motif"/>
</dbReference>
<feature type="domain" description="Helicase C-terminal" evidence="14">
    <location>
        <begin position="219"/>
        <end position="379"/>
    </location>
</feature>
<evidence type="ECO:0000256" key="5">
    <source>
        <dbReference type="ARBA" id="ARBA00022806"/>
    </source>
</evidence>
<dbReference type="RefSeq" id="WP_227019955.1">
    <property type="nucleotide sequence ID" value="NZ_JAGSND010000017.1"/>
</dbReference>
<organism evidence="16 17">
    <name type="scientific">Sinanaerobacter chloroacetimidivorans</name>
    <dbReference type="NCBI Taxonomy" id="2818044"/>
    <lineage>
        <taxon>Bacteria</taxon>
        <taxon>Bacillati</taxon>
        <taxon>Bacillota</taxon>
        <taxon>Clostridia</taxon>
        <taxon>Peptostreptococcales</taxon>
        <taxon>Anaerovoracaceae</taxon>
        <taxon>Sinanaerobacter</taxon>
    </lineage>
</organism>
<evidence type="ECO:0000256" key="8">
    <source>
        <dbReference type="ARBA" id="ARBA00047984"/>
    </source>
</evidence>
<dbReference type="InterPro" id="IPR014001">
    <property type="entry name" value="Helicase_ATP-bd"/>
</dbReference>
<comment type="similarity">
    <text evidence="7 11">Belongs to the DEAD box helicase family.</text>
</comment>
<evidence type="ECO:0000256" key="9">
    <source>
        <dbReference type="ARBA" id="ARBA00067932"/>
    </source>
</evidence>
<gene>
    <name evidence="16" type="ORF">KCX82_18215</name>
</gene>
<evidence type="ECO:0000256" key="11">
    <source>
        <dbReference type="RuleBase" id="RU000492"/>
    </source>
</evidence>
<comment type="catalytic activity">
    <reaction evidence="8">
        <text>ATP + H2O = ADP + phosphate + H(+)</text>
        <dbReference type="Rhea" id="RHEA:13065"/>
        <dbReference type="ChEBI" id="CHEBI:15377"/>
        <dbReference type="ChEBI" id="CHEBI:15378"/>
        <dbReference type="ChEBI" id="CHEBI:30616"/>
        <dbReference type="ChEBI" id="CHEBI:43474"/>
        <dbReference type="ChEBI" id="CHEBI:456216"/>
        <dbReference type="EC" id="3.6.4.13"/>
    </reaction>
</comment>
<dbReference type="EMBL" id="JAGSND010000017">
    <property type="protein sequence ID" value="MBR0599822.1"/>
    <property type="molecule type" value="Genomic_DNA"/>
</dbReference>
<dbReference type="InterPro" id="IPR011545">
    <property type="entry name" value="DEAD/DEAH_box_helicase_dom"/>
</dbReference>
<dbReference type="GO" id="GO:0005524">
    <property type="term" value="F:ATP binding"/>
    <property type="evidence" value="ECO:0007669"/>
    <property type="project" value="UniProtKB-KW"/>
</dbReference>
<dbReference type="InterPro" id="IPR001650">
    <property type="entry name" value="Helicase_C-like"/>
</dbReference>
<proteinExistence type="inferred from homology"/>
<dbReference type="PANTHER" id="PTHR47959:SF13">
    <property type="entry name" value="ATP-DEPENDENT RNA HELICASE RHLE"/>
    <property type="match status" value="1"/>
</dbReference>
<evidence type="ECO:0000259" key="15">
    <source>
        <dbReference type="PROSITE" id="PS51195"/>
    </source>
</evidence>
<evidence type="ECO:0000256" key="12">
    <source>
        <dbReference type="SAM" id="MobiDB-lite"/>
    </source>
</evidence>
<keyword evidence="4 11" id="KW-0378">Hydrolase</keyword>
<accession>A0A8J7W2S5</accession>
<evidence type="ECO:0000256" key="1">
    <source>
        <dbReference type="ARBA" id="ARBA00012552"/>
    </source>
</evidence>
<dbReference type="PROSITE" id="PS51192">
    <property type="entry name" value="HELICASE_ATP_BIND_1"/>
    <property type="match status" value="1"/>
</dbReference>
<dbReference type="CDD" id="cd00268">
    <property type="entry name" value="DEADc"/>
    <property type="match status" value="1"/>
</dbReference>
<keyword evidence="2" id="KW-0963">Cytoplasm</keyword>
<dbReference type="GO" id="GO:0005829">
    <property type="term" value="C:cytosol"/>
    <property type="evidence" value="ECO:0007669"/>
    <property type="project" value="TreeGrafter"/>
</dbReference>
<dbReference type="PANTHER" id="PTHR47959">
    <property type="entry name" value="ATP-DEPENDENT RNA HELICASE RHLE-RELATED"/>
    <property type="match status" value="1"/>
</dbReference>
<sequence length="405" mass="45167">MFFEKLNLIMPIREALKAEGYTKPTDIQQQAIPPLLEGRDLIGCAQTGTGKTAAFAIPILQKLALEKREPRSPRMIKALILTPTRELAVQIGESFSTYGKNLGLKNFVIYGGVGQKPQTDALKTGIDILVATPGRLIDLVNQKFVNLHRVQFFVLDEADRMLDMGMVNDVKKILTHLPQIRQNMLFSATMPVEITKLVDSLLSDPVRVAVTPISSTVDIIDQAVYFVEKKDKKLLLIHLLNDKSIESALVFSRTKHGADMIVKNLVKAGVQAQAIHGNKSQGARQQALNNFKERKTRVLVATDIAARGIDINELSHVINYDLPNIPETYVHRIGRTGRAGLEGVALSFCNSEEKPLLKDIEKLINKKISIIEDHPYPLAISEPGAEEPTPKKTNRRRHRSRRSSR</sequence>
<evidence type="ECO:0000259" key="13">
    <source>
        <dbReference type="PROSITE" id="PS51192"/>
    </source>
</evidence>
<dbReference type="GO" id="GO:0016787">
    <property type="term" value="F:hydrolase activity"/>
    <property type="evidence" value="ECO:0007669"/>
    <property type="project" value="UniProtKB-KW"/>
</dbReference>
<name>A0A8J7W2S5_9FIRM</name>
<evidence type="ECO:0000259" key="14">
    <source>
        <dbReference type="PROSITE" id="PS51194"/>
    </source>
</evidence>
<dbReference type="Proteomes" id="UP000675664">
    <property type="component" value="Unassembled WGS sequence"/>
</dbReference>
<feature type="domain" description="DEAD-box RNA helicase Q" evidence="15">
    <location>
        <begin position="1"/>
        <end position="29"/>
    </location>
</feature>
<reference evidence="16" key="2">
    <citation type="submission" date="2021-04" db="EMBL/GenBank/DDBJ databases">
        <authorList>
            <person name="Liu J."/>
        </authorList>
    </citation>
    <scope>NUCLEOTIDE SEQUENCE</scope>
    <source>
        <strain evidence="16">BAD-6</strain>
    </source>
</reference>
<dbReference type="CDD" id="cd18787">
    <property type="entry name" value="SF2_C_DEAD"/>
    <property type="match status" value="1"/>
</dbReference>
<evidence type="ECO:0000313" key="17">
    <source>
        <dbReference type="Proteomes" id="UP000675664"/>
    </source>
</evidence>
<dbReference type="SMART" id="SM00490">
    <property type="entry name" value="HELICc"/>
    <property type="match status" value="1"/>
</dbReference>
<dbReference type="FunFam" id="3.40.50.300:FF:000108">
    <property type="entry name" value="ATP-dependent RNA helicase RhlE"/>
    <property type="match status" value="1"/>
</dbReference>
<keyword evidence="6 11" id="KW-0067">ATP-binding</keyword>
<feature type="compositionally biased region" description="Basic residues" evidence="12">
    <location>
        <begin position="392"/>
        <end position="405"/>
    </location>
</feature>
<evidence type="ECO:0000256" key="3">
    <source>
        <dbReference type="ARBA" id="ARBA00022741"/>
    </source>
</evidence>
<dbReference type="PROSITE" id="PS51194">
    <property type="entry name" value="HELICASE_CTER"/>
    <property type="match status" value="1"/>
</dbReference>
<evidence type="ECO:0000256" key="2">
    <source>
        <dbReference type="ARBA" id="ARBA00022490"/>
    </source>
</evidence>
<dbReference type="Gene3D" id="3.40.50.300">
    <property type="entry name" value="P-loop containing nucleotide triphosphate hydrolases"/>
    <property type="match status" value="2"/>
</dbReference>
<comment type="caution">
    <text evidence="16">The sequence shown here is derived from an EMBL/GenBank/DDBJ whole genome shotgun (WGS) entry which is preliminary data.</text>
</comment>
<evidence type="ECO:0000256" key="10">
    <source>
        <dbReference type="PROSITE-ProRule" id="PRU00552"/>
    </source>
</evidence>
<reference evidence="16" key="1">
    <citation type="submission" date="2021-04" db="EMBL/GenBank/DDBJ databases">
        <title>Sinoanaerobacter chloroacetimidivorans sp. nov., an obligate anaerobic bacterium isolated from anaerobic sludge.</title>
        <authorList>
            <person name="Bao Y."/>
        </authorList>
    </citation>
    <scope>NUCLEOTIDE SEQUENCE</scope>
    <source>
        <strain evidence="16">BAD-6</strain>
    </source>
</reference>
<dbReference type="InterPro" id="IPR050079">
    <property type="entry name" value="DEAD_box_RNA_helicase"/>
</dbReference>
<evidence type="ECO:0000256" key="4">
    <source>
        <dbReference type="ARBA" id="ARBA00022801"/>
    </source>
</evidence>
<evidence type="ECO:0000256" key="6">
    <source>
        <dbReference type="ARBA" id="ARBA00022840"/>
    </source>
</evidence>
<dbReference type="InterPro" id="IPR044742">
    <property type="entry name" value="DEAD/DEAH_RhlB"/>
</dbReference>
<dbReference type="PROSITE" id="PS51195">
    <property type="entry name" value="Q_MOTIF"/>
    <property type="match status" value="1"/>
</dbReference>
<dbReference type="PROSITE" id="PS00039">
    <property type="entry name" value="DEAD_ATP_HELICASE"/>
    <property type="match status" value="1"/>
</dbReference>
<feature type="domain" description="Helicase ATP-binding" evidence="13">
    <location>
        <begin position="32"/>
        <end position="208"/>
    </location>
</feature>
<keyword evidence="17" id="KW-1185">Reference proteome</keyword>
<dbReference type="GO" id="GO:0003723">
    <property type="term" value="F:RNA binding"/>
    <property type="evidence" value="ECO:0007669"/>
    <property type="project" value="UniProtKB-ARBA"/>
</dbReference>
<keyword evidence="5 11" id="KW-0347">Helicase</keyword>
<evidence type="ECO:0000313" key="16">
    <source>
        <dbReference type="EMBL" id="MBR0599822.1"/>
    </source>
</evidence>